<protein>
    <recommendedName>
        <fullName evidence="4">Prokaryotic-type class I peptide chain release factors domain-containing protein</fullName>
    </recommendedName>
</protein>
<feature type="domain" description="Prokaryotic-type class I peptide chain release factors" evidence="4">
    <location>
        <begin position="268"/>
        <end position="284"/>
    </location>
</feature>
<evidence type="ECO:0000256" key="2">
    <source>
        <dbReference type="ARBA" id="ARBA00022481"/>
    </source>
</evidence>
<dbReference type="PANTHER" id="PTHR43804:SF7">
    <property type="entry name" value="LD18447P"/>
    <property type="match status" value="1"/>
</dbReference>
<dbReference type="AlphaFoldDB" id="A0AAW0ZDV0"/>
<dbReference type="InterPro" id="IPR000352">
    <property type="entry name" value="Pep_chain_release_fac_I"/>
</dbReference>
<evidence type="ECO:0000313" key="5">
    <source>
        <dbReference type="EMBL" id="KAK9295762.1"/>
    </source>
</evidence>
<dbReference type="SUPFAM" id="SSF75620">
    <property type="entry name" value="Release factor"/>
    <property type="match status" value="1"/>
</dbReference>
<dbReference type="EMBL" id="JAWNGG020000241">
    <property type="protein sequence ID" value="KAK9295762.1"/>
    <property type="molecule type" value="Genomic_DNA"/>
</dbReference>
<dbReference type="InterPro" id="IPR050057">
    <property type="entry name" value="Prokaryotic/Mito_RF"/>
</dbReference>
<name>A0AAW0ZDV0_9HYME</name>
<evidence type="ECO:0000313" key="6">
    <source>
        <dbReference type="Proteomes" id="UP001432146"/>
    </source>
</evidence>
<dbReference type="Pfam" id="PF00472">
    <property type="entry name" value="RF-1"/>
    <property type="match status" value="1"/>
</dbReference>
<dbReference type="Proteomes" id="UP001432146">
    <property type="component" value="Unassembled WGS sequence"/>
</dbReference>
<evidence type="ECO:0000256" key="3">
    <source>
        <dbReference type="ARBA" id="ARBA00022917"/>
    </source>
</evidence>
<organism evidence="5 6">
    <name type="scientific">Tetragonisca angustula</name>
    <dbReference type="NCBI Taxonomy" id="166442"/>
    <lineage>
        <taxon>Eukaryota</taxon>
        <taxon>Metazoa</taxon>
        <taxon>Ecdysozoa</taxon>
        <taxon>Arthropoda</taxon>
        <taxon>Hexapoda</taxon>
        <taxon>Insecta</taxon>
        <taxon>Pterygota</taxon>
        <taxon>Neoptera</taxon>
        <taxon>Endopterygota</taxon>
        <taxon>Hymenoptera</taxon>
        <taxon>Apocrita</taxon>
        <taxon>Aculeata</taxon>
        <taxon>Apoidea</taxon>
        <taxon>Anthophila</taxon>
        <taxon>Apidae</taxon>
        <taxon>Tetragonisca</taxon>
    </lineage>
</organism>
<evidence type="ECO:0000259" key="4">
    <source>
        <dbReference type="PROSITE" id="PS00745"/>
    </source>
</evidence>
<gene>
    <name evidence="5" type="ORF">QLX08_009983</name>
</gene>
<proteinExistence type="inferred from homology"/>
<reference evidence="5 6" key="1">
    <citation type="submission" date="2024-05" db="EMBL/GenBank/DDBJ databases">
        <title>The nuclear and mitochondrial genome assemblies of Tetragonisca angustula (Apidae: Meliponini), a tiny yet remarkable pollinator in the Neotropics.</title>
        <authorList>
            <person name="Ferrari R."/>
            <person name="Ricardo P.C."/>
            <person name="Dias F.C."/>
            <person name="Araujo N.S."/>
            <person name="Soares D.O."/>
            <person name="Zhou Q.-S."/>
            <person name="Zhu C.-D."/>
            <person name="Coutinho L."/>
            <person name="Airas M.C."/>
            <person name="Batista T.M."/>
        </authorList>
    </citation>
    <scope>NUCLEOTIDE SEQUENCE [LARGE SCALE GENOMIC DNA]</scope>
    <source>
        <strain evidence="5">ASF017062</strain>
        <tissue evidence="5">Abdomen</tissue>
    </source>
</reference>
<keyword evidence="6" id="KW-1185">Reference proteome</keyword>
<keyword evidence="2" id="KW-0488">Methylation</keyword>
<dbReference type="SMART" id="SM00937">
    <property type="entry name" value="PCRF"/>
    <property type="match status" value="1"/>
</dbReference>
<comment type="similarity">
    <text evidence="1">Belongs to the prokaryotic/mitochondrial release factor family.</text>
</comment>
<dbReference type="GO" id="GO:0003747">
    <property type="term" value="F:translation release factor activity"/>
    <property type="evidence" value="ECO:0007669"/>
    <property type="project" value="InterPro"/>
</dbReference>
<comment type="caution">
    <text evidence="5">The sequence shown here is derived from an EMBL/GenBank/DDBJ whole genome shotgun (WGS) entry which is preliminary data.</text>
</comment>
<dbReference type="InterPro" id="IPR045853">
    <property type="entry name" value="Pep_chain_release_fac_I_sf"/>
</dbReference>
<dbReference type="PANTHER" id="PTHR43804">
    <property type="entry name" value="LD18447P"/>
    <property type="match status" value="1"/>
</dbReference>
<dbReference type="Gene3D" id="3.30.70.1660">
    <property type="match status" value="1"/>
</dbReference>
<sequence length="408" mass="46930">MFPLKECSFNICQYYKNFLITSKLFESRCSVLFNLNREVNLSVHQLFCSKANLLVTDENVKKCLNHLMNAYQGNEKGASVSEILKLSEIPPLLNDKIKIIENIKSLNDFACENEEMKDLAKEEESTYMQQMSQVDEKILDVILQYGSVDNYDNVIMEIAPGVGGQEAMLFAKDLLAMYISYFEHLGFTYEILELLESGGLRKATLLITDSNAFKKLKYESGVHRVQRIPATEKSGRIHTSTAVVSVLPEPRDVDIKLEEKDLIIESKRASGAGGQHVNTTDSAIRITHVPTGKIITCQTSRSQIENRKLALRKLKTILFEEQLDKQISFINKIRKKQMGTRLRNEKIRTYNFNQDRLTDHRIPNGTMYNLKEFMEKGEALEVLEDRLHKDMQLKTRLEIIEEMISQFK</sequence>
<accession>A0AAW0ZDV0</accession>
<keyword evidence="3" id="KW-0648">Protein biosynthesis</keyword>
<dbReference type="Pfam" id="PF03462">
    <property type="entry name" value="PCRF"/>
    <property type="match status" value="1"/>
</dbReference>
<dbReference type="InterPro" id="IPR005139">
    <property type="entry name" value="PCRF"/>
</dbReference>
<dbReference type="PROSITE" id="PS00745">
    <property type="entry name" value="RF_PROK_I"/>
    <property type="match status" value="1"/>
</dbReference>
<dbReference type="Gene3D" id="3.30.160.20">
    <property type="match status" value="1"/>
</dbReference>
<evidence type="ECO:0000256" key="1">
    <source>
        <dbReference type="ARBA" id="ARBA00010835"/>
    </source>
</evidence>
<dbReference type="GO" id="GO:0005737">
    <property type="term" value="C:cytoplasm"/>
    <property type="evidence" value="ECO:0007669"/>
    <property type="project" value="UniProtKB-ARBA"/>
</dbReference>